<dbReference type="VEuPathDB" id="FungiDB:PCH_Pc12g07540"/>
<dbReference type="AlphaFoldDB" id="B6GX26"/>
<reference evidence="1 2" key="1">
    <citation type="journal article" date="2008" name="Nat. Biotechnol.">
        <title>Genome sequencing and analysis of the filamentous fungus Penicillium chrysogenum.</title>
        <authorList>
            <person name="van den Berg M.A."/>
            <person name="Albang R."/>
            <person name="Albermann K."/>
            <person name="Badger J.H."/>
            <person name="Daran J.-M."/>
            <person name="Driessen A.J.M."/>
            <person name="Garcia-Estrada C."/>
            <person name="Fedorova N.D."/>
            <person name="Harris D.M."/>
            <person name="Heijne W.H.M."/>
            <person name="Joardar V.S."/>
            <person name="Kiel J.A.K.W."/>
            <person name="Kovalchuk A."/>
            <person name="Martin J.F."/>
            <person name="Nierman W.C."/>
            <person name="Nijland J.G."/>
            <person name="Pronk J.T."/>
            <person name="Roubos J.A."/>
            <person name="van der Klei I.J."/>
            <person name="van Peij N.N.M.E."/>
            <person name="Veenhuis M."/>
            <person name="von Doehren H."/>
            <person name="Wagner C."/>
            <person name="Wortman J.R."/>
            <person name="Bovenberg R.A.L."/>
        </authorList>
    </citation>
    <scope>NUCLEOTIDE SEQUENCE [LARGE SCALE GENOMIC DNA]</scope>
    <source>
        <strain evidence="2">ATCC 28089 / DSM 1075 / NRRL 1951 / Wisconsin 54-1255</strain>
    </source>
</reference>
<name>B6GX26_PENRW</name>
<dbReference type="EMBL" id="AM920427">
    <property type="protein sequence ID" value="CAP80381.1"/>
    <property type="molecule type" value="Genomic_DNA"/>
</dbReference>
<protein>
    <submittedName>
        <fullName evidence="1">Uncharacterized protein</fullName>
    </submittedName>
</protein>
<dbReference type="OrthoDB" id="2364732at2759"/>
<keyword evidence="2" id="KW-1185">Reference proteome</keyword>
<dbReference type="Proteomes" id="UP000000724">
    <property type="component" value="Contig Pc00c12"/>
</dbReference>
<evidence type="ECO:0000313" key="1">
    <source>
        <dbReference type="EMBL" id="CAP80381.1"/>
    </source>
</evidence>
<organism evidence="1 2">
    <name type="scientific">Penicillium rubens (strain ATCC 28089 / DSM 1075 / NRRL 1951 / Wisconsin 54-1255)</name>
    <name type="common">Penicillium chrysogenum</name>
    <dbReference type="NCBI Taxonomy" id="500485"/>
    <lineage>
        <taxon>Eukaryota</taxon>
        <taxon>Fungi</taxon>
        <taxon>Dikarya</taxon>
        <taxon>Ascomycota</taxon>
        <taxon>Pezizomycotina</taxon>
        <taxon>Eurotiomycetes</taxon>
        <taxon>Eurotiomycetidae</taxon>
        <taxon>Eurotiales</taxon>
        <taxon>Aspergillaceae</taxon>
        <taxon>Penicillium</taxon>
        <taxon>Penicillium chrysogenum species complex</taxon>
    </lineage>
</organism>
<gene>
    <name evidence="1" type="ORF">Pc12g07540</name>
    <name evidence="1" type="ORF">PCH_Pc12g07540</name>
</gene>
<proteinExistence type="predicted"/>
<accession>B6GX26</accession>
<dbReference type="HOGENOM" id="CLU_2038818_0_0_1"/>
<evidence type="ECO:0000313" key="2">
    <source>
        <dbReference type="Proteomes" id="UP000000724"/>
    </source>
</evidence>
<sequence length="121" mass="13897">MSGFSCFSSRTSKPEWGMILSRNIDHKRVITRHLRTRHPRCLRIASPCREEIVLRRRPADVDTILDEVQMSYGDDGLWLGLIKSLSGRCYGPRIAVFYYGSPTGGPQQLQQESHMVVCRME</sequence>